<dbReference type="CDD" id="cd07812">
    <property type="entry name" value="SRPBCC"/>
    <property type="match status" value="1"/>
</dbReference>
<dbReference type="InterPro" id="IPR023393">
    <property type="entry name" value="START-like_dom_sf"/>
</dbReference>
<organism evidence="1">
    <name type="scientific">Odontella aurita</name>
    <dbReference type="NCBI Taxonomy" id="265563"/>
    <lineage>
        <taxon>Eukaryota</taxon>
        <taxon>Sar</taxon>
        <taxon>Stramenopiles</taxon>
        <taxon>Ochrophyta</taxon>
        <taxon>Bacillariophyta</taxon>
        <taxon>Mediophyceae</taxon>
        <taxon>Biddulphiophycidae</taxon>
        <taxon>Eupodiscales</taxon>
        <taxon>Odontellaceae</taxon>
        <taxon>Odontella</taxon>
    </lineage>
</organism>
<gene>
    <name evidence="1" type="ORF">OAUR00152_LOCUS40046</name>
</gene>
<name>A0A7S4NGI4_9STRA</name>
<dbReference type="Gene3D" id="3.30.530.20">
    <property type="match status" value="1"/>
</dbReference>
<evidence type="ECO:0008006" key="2">
    <source>
        <dbReference type="Google" id="ProtNLM"/>
    </source>
</evidence>
<evidence type="ECO:0000313" key="1">
    <source>
        <dbReference type="EMBL" id="CAE2285381.1"/>
    </source>
</evidence>
<dbReference type="AlphaFoldDB" id="A0A7S4NGI4"/>
<dbReference type="EMBL" id="HBKQ01058653">
    <property type="protein sequence ID" value="CAE2285381.1"/>
    <property type="molecule type" value="Transcribed_RNA"/>
</dbReference>
<dbReference type="InterPro" id="IPR019587">
    <property type="entry name" value="Polyketide_cyclase/dehydratase"/>
</dbReference>
<reference evidence="1" key="1">
    <citation type="submission" date="2021-01" db="EMBL/GenBank/DDBJ databases">
        <authorList>
            <person name="Corre E."/>
            <person name="Pelletier E."/>
            <person name="Niang G."/>
            <person name="Scheremetjew M."/>
            <person name="Finn R."/>
            <person name="Kale V."/>
            <person name="Holt S."/>
            <person name="Cochrane G."/>
            <person name="Meng A."/>
            <person name="Brown T."/>
            <person name="Cohen L."/>
        </authorList>
    </citation>
    <scope>NUCLEOTIDE SEQUENCE</scope>
    <source>
        <strain evidence="1">Isolate 1302-5</strain>
    </source>
</reference>
<dbReference type="Pfam" id="PF10604">
    <property type="entry name" value="Polyketide_cyc2"/>
    <property type="match status" value="1"/>
</dbReference>
<sequence length="195" mass="21602">MLSEIAEDWLQFAIAACRDIDAPSEIVWAAINDFESFPAIFPEVTAVEYLEESKAGESLRVGSKRRVHRRNGKGQELYGDWVVTELSIEASSDSTSSSKYKLTLFSNDLAMGMTASTTWIVEPIESDDVECSRVTITLAIVPNKFAVVVGRLTCCCLLQRLALSATERDLDGLENYCILRADAEIFEFTGKENVS</sequence>
<protein>
    <recommendedName>
        <fullName evidence="2">Coenzyme Q-binding protein COQ10 START domain-containing protein</fullName>
    </recommendedName>
</protein>
<dbReference type="SUPFAM" id="SSF55961">
    <property type="entry name" value="Bet v1-like"/>
    <property type="match status" value="1"/>
</dbReference>
<proteinExistence type="predicted"/>
<accession>A0A7S4NGI4</accession>